<dbReference type="GO" id="GO:0005886">
    <property type="term" value="C:plasma membrane"/>
    <property type="evidence" value="ECO:0007669"/>
    <property type="project" value="TreeGrafter"/>
</dbReference>
<feature type="compositionally biased region" description="Polar residues" evidence="7">
    <location>
        <begin position="209"/>
        <end position="218"/>
    </location>
</feature>
<name>A0A8S0W6A5_9FIRM</name>
<evidence type="ECO:0000256" key="6">
    <source>
        <dbReference type="ARBA" id="ARBA00023136"/>
    </source>
</evidence>
<dbReference type="KEGG" id="aacx:DEACI_0295"/>
<reference evidence="9" key="2">
    <citation type="submission" date="2020-01" db="EMBL/GenBank/DDBJ databases">
        <authorList>
            <person name="Hornung B."/>
        </authorList>
    </citation>
    <scope>NUCLEOTIDE SEQUENCE</scope>
    <source>
        <strain evidence="9">PacBioINE</strain>
    </source>
</reference>
<keyword evidence="5" id="KW-1133">Transmembrane helix</keyword>
<dbReference type="EMBL" id="CDGJ01000019">
    <property type="protein sequence ID" value="CEJ06221.1"/>
    <property type="molecule type" value="Genomic_DNA"/>
</dbReference>
<evidence type="ECO:0000259" key="8">
    <source>
        <dbReference type="Pfam" id="PF00535"/>
    </source>
</evidence>
<dbReference type="InterPro" id="IPR029044">
    <property type="entry name" value="Nucleotide-diphossugar_trans"/>
</dbReference>
<dbReference type="Proteomes" id="UP001071230">
    <property type="component" value="Unassembled WGS sequence"/>
</dbReference>
<dbReference type="Proteomes" id="UP000836597">
    <property type="component" value="Chromosome"/>
</dbReference>
<keyword evidence="11" id="KW-1185">Reference proteome</keyword>
<dbReference type="CDD" id="cd04187">
    <property type="entry name" value="DPM1_like_bac"/>
    <property type="match status" value="1"/>
</dbReference>
<comment type="subcellular location">
    <subcellularLocation>
        <location evidence="1">Membrane</location>
        <topology evidence="1">Multi-pass membrane protein</topology>
    </subcellularLocation>
</comment>
<evidence type="ECO:0000313" key="10">
    <source>
        <dbReference type="EMBL" id="CEJ06221.1"/>
    </source>
</evidence>
<evidence type="ECO:0000256" key="2">
    <source>
        <dbReference type="ARBA" id="ARBA00022676"/>
    </source>
</evidence>
<dbReference type="PANTHER" id="PTHR48090">
    <property type="entry name" value="UNDECAPRENYL-PHOSPHATE 4-DEOXY-4-FORMAMIDO-L-ARABINOSE TRANSFERASE-RELATED"/>
    <property type="match status" value="1"/>
</dbReference>
<keyword evidence="3 9" id="KW-0808">Transferase</keyword>
<dbReference type="Pfam" id="PF00535">
    <property type="entry name" value="Glycos_transf_2"/>
    <property type="match status" value="1"/>
</dbReference>
<keyword evidence="6" id="KW-0472">Membrane</keyword>
<keyword evidence="4" id="KW-0812">Transmembrane</keyword>
<accession>A0A8S0W6A5</accession>
<dbReference type="PANTHER" id="PTHR48090:SF1">
    <property type="entry name" value="PROPHAGE BACTOPRENOL GLUCOSYL TRANSFERASE HOMOLOG"/>
    <property type="match status" value="1"/>
</dbReference>
<dbReference type="InterPro" id="IPR050256">
    <property type="entry name" value="Glycosyltransferase_2"/>
</dbReference>
<feature type="domain" description="Glycosyltransferase 2-like" evidence="8">
    <location>
        <begin position="3"/>
        <end position="140"/>
    </location>
</feature>
<keyword evidence="2" id="KW-0328">Glycosyltransferase</keyword>
<dbReference type="EMBL" id="LR746496">
    <property type="protein sequence ID" value="CAA7599669.1"/>
    <property type="molecule type" value="Genomic_DNA"/>
</dbReference>
<evidence type="ECO:0000256" key="7">
    <source>
        <dbReference type="SAM" id="MobiDB-lite"/>
    </source>
</evidence>
<dbReference type="GO" id="GO:0016757">
    <property type="term" value="F:glycosyltransferase activity"/>
    <property type="evidence" value="ECO:0007669"/>
    <property type="project" value="UniProtKB-KW"/>
</dbReference>
<reference evidence="10" key="1">
    <citation type="submission" date="2014-11" db="EMBL/GenBank/DDBJ databases">
        <authorList>
            <person name="Hornung B.V."/>
        </authorList>
    </citation>
    <scope>NUCLEOTIDE SEQUENCE</scope>
    <source>
        <strain evidence="10">INE</strain>
    </source>
</reference>
<evidence type="ECO:0000256" key="4">
    <source>
        <dbReference type="ARBA" id="ARBA00022692"/>
    </source>
</evidence>
<dbReference type="SUPFAM" id="SSF53448">
    <property type="entry name" value="Nucleotide-diphospho-sugar transferases"/>
    <property type="match status" value="1"/>
</dbReference>
<organism evidence="9">
    <name type="scientific">Acididesulfobacillus acetoxydans</name>
    <dbReference type="NCBI Taxonomy" id="1561005"/>
    <lineage>
        <taxon>Bacteria</taxon>
        <taxon>Bacillati</taxon>
        <taxon>Bacillota</taxon>
        <taxon>Clostridia</taxon>
        <taxon>Eubacteriales</taxon>
        <taxon>Peptococcaceae</taxon>
        <taxon>Acididesulfobacillus</taxon>
    </lineage>
</organism>
<dbReference type="InterPro" id="IPR001173">
    <property type="entry name" value="Glyco_trans_2-like"/>
</dbReference>
<sequence length="218" mass="25152">MASVLWDTKYAYEILFVDDGSTDSTPDILDALMDPHVKVIHLARNFGQQIAITAGLDAATGDAIIILDADMQDPPELIPQMLGEWEKGAHIVYGRRLSRERETWLKKSTAKLYYRLLNRITDTSLPLDAGDFRLMDRQVVVVLRRMREHNRYLRGMSAWVGLRYQSRDTMRSNKKHLKKCWPSCQHFFVLLNSNNQGTRDRHSRDNHSDNLNLGNPTN</sequence>
<evidence type="ECO:0000256" key="3">
    <source>
        <dbReference type="ARBA" id="ARBA00022679"/>
    </source>
</evidence>
<proteinExistence type="predicted"/>
<evidence type="ECO:0000256" key="1">
    <source>
        <dbReference type="ARBA" id="ARBA00004141"/>
    </source>
</evidence>
<evidence type="ECO:0000313" key="11">
    <source>
        <dbReference type="Proteomes" id="UP001071230"/>
    </source>
</evidence>
<dbReference type="Gene3D" id="3.90.550.10">
    <property type="entry name" value="Spore Coat Polysaccharide Biosynthesis Protein SpsA, Chain A"/>
    <property type="match status" value="1"/>
</dbReference>
<gene>
    <name evidence="9" type="ORF">DEACI_0295</name>
    <name evidence="10" type="ORF">DEACI_0668</name>
</gene>
<evidence type="ECO:0000256" key="5">
    <source>
        <dbReference type="ARBA" id="ARBA00022989"/>
    </source>
</evidence>
<feature type="region of interest" description="Disordered" evidence="7">
    <location>
        <begin position="196"/>
        <end position="218"/>
    </location>
</feature>
<dbReference type="AlphaFoldDB" id="A0A8S0W6A5"/>
<feature type="compositionally biased region" description="Basic and acidic residues" evidence="7">
    <location>
        <begin position="198"/>
        <end position="208"/>
    </location>
</feature>
<evidence type="ECO:0000313" key="9">
    <source>
        <dbReference type="EMBL" id="CAA7599669.1"/>
    </source>
</evidence>
<protein>
    <submittedName>
        <fullName evidence="10">Bactoprenol glucosyl transferase homolog from prophage CPS-53</fullName>
    </submittedName>
    <submittedName>
        <fullName evidence="9">Glycosyl transferase family 2</fullName>
    </submittedName>
</protein>